<sequence>MKPMKEKHVEVGSVAMKPTKRIYVVEWRKARRSGTSRRGPQLVSLVIKKGQGRAEGGTSWYPNILVSEPNPGQTYDDGKDGRRMIKGGGTGRKEDRGRIYQPSHDGGIDPPRDNGELKEEAKTEEERTLDRSKFKKVEMPIFDGTDPDSWLFRVNRYFKIHNLSDSEKLMVAVISFDGPALDWYQSQEEREAFTGWDDLKQKMLVRFRAIREGTLVGRFLTIKQEMTIEEYRNRFDKLLAPVAFLPTVVLEETFMNGLNPWLESEVEKLEPIGLAQMMKLALKIENRELVQKECGLVSAYDIKAPYKNQQPNSVITAAAKEVTTEGNWPMRTITLREVVTGDNHRERPIKRLRCRIPSSKRKGVMRLSNPGTVKVKGRVGEEEVVILIDCGATHNLIAKKLVTKLGLTLQETPNYGVILGSGTAVKGKRVCRDVEVWMEEWKVNDSFLPLELGGIDIILGMQWLHSLGLSLKNLVKSWEAKDQGFLAECRAMEGGPMRKSAQEEKQGVAKEDSMATLLEKFASMFEWLEKLPPQCSIDHHIYLKSGTDPVNVKPYSKSPYSSPVLLVRKKDGSLRFCVDYRALNNVTISDKFSIPVIEQLFDKLKGVNMFSKIDLKVRYHQIRMCPDDIEKTAFRTHEGHYKFLVMPFGLTNALDIPGFDEPGVQTVSEKHLEVVLGLLRENELYVNMEKCSFAKPRIRYLRKALRWT</sequence>
<keyword evidence="1" id="KW-0645">Protease</keyword>
<evidence type="ECO:0000256" key="8">
    <source>
        <dbReference type="SAM" id="MobiDB-lite"/>
    </source>
</evidence>
<comment type="caution">
    <text evidence="11">The sequence shown here is derived from an EMBL/GenBank/DDBJ whole genome shotgun (WGS) entry which is preliminary data.</text>
</comment>
<dbReference type="EMBL" id="SSTE01011342">
    <property type="protein sequence ID" value="KAA0051119.1"/>
    <property type="molecule type" value="Genomic_DNA"/>
</dbReference>
<dbReference type="PANTHER" id="PTHR24559:SF450">
    <property type="entry name" value="RNA-DIRECTED DNA POLYMERASE HOMOLOG"/>
    <property type="match status" value="1"/>
</dbReference>
<evidence type="ECO:0000256" key="3">
    <source>
        <dbReference type="ARBA" id="ARBA00022695"/>
    </source>
</evidence>
<dbReference type="PANTHER" id="PTHR24559">
    <property type="entry name" value="TRANSPOSON TY3-I GAG-POL POLYPROTEIN"/>
    <property type="match status" value="1"/>
</dbReference>
<evidence type="ECO:0000256" key="4">
    <source>
        <dbReference type="ARBA" id="ARBA00022722"/>
    </source>
</evidence>
<keyword evidence="4" id="KW-0540">Nuclease</keyword>
<reference evidence="11 12" key="1">
    <citation type="submission" date="2019-08" db="EMBL/GenBank/DDBJ databases">
        <title>Draft genome sequences of two oriental melons (Cucumis melo L. var makuwa).</title>
        <authorList>
            <person name="Kwon S.-Y."/>
        </authorList>
    </citation>
    <scope>NUCLEOTIDE SEQUENCE [LARGE SCALE GENOMIC DNA]</scope>
    <source>
        <strain evidence="12">cv. SW 3</strain>
        <tissue evidence="11">Leaf</tissue>
    </source>
</reference>
<keyword evidence="7" id="KW-0695">RNA-directed DNA polymerase</keyword>
<dbReference type="InterPro" id="IPR043502">
    <property type="entry name" value="DNA/RNA_pol_sf"/>
</dbReference>
<keyword evidence="3" id="KW-0548">Nucleotidyltransferase</keyword>
<name>A0A5A7UC53_CUCMM</name>
<keyword evidence="6" id="KW-0378">Hydrolase</keyword>
<gene>
    <name evidence="11" type="ORF">E6C27_scaffold511G00660</name>
</gene>
<evidence type="ECO:0000259" key="9">
    <source>
        <dbReference type="Pfam" id="PF00078"/>
    </source>
</evidence>
<dbReference type="CDD" id="cd01647">
    <property type="entry name" value="RT_LTR"/>
    <property type="match status" value="1"/>
</dbReference>
<keyword evidence="5" id="KW-0255">Endonuclease</keyword>
<dbReference type="OrthoDB" id="10058156at2759"/>
<dbReference type="GO" id="GO:0003964">
    <property type="term" value="F:RNA-directed DNA polymerase activity"/>
    <property type="evidence" value="ECO:0007669"/>
    <property type="project" value="UniProtKB-KW"/>
</dbReference>
<evidence type="ECO:0000256" key="7">
    <source>
        <dbReference type="ARBA" id="ARBA00022918"/>
    </source>
</evidence>
<evidence type="ECO:0000256" key="2">
    <source>
        <dbReference type="ARBA" id="ARBA00022679"/>
    </source>
</evidence>
<evidence type="ECO:0000313" key="11">
    <source>
        <dbReference type="EMBL" id="KAA0051119.1"/>
    </source>
</evidence>
<organism evidence="11 12">
    <name type="scientific">Cucumis melo var. makuwa</name>
    <name type="common">Oriental melon</name>
    <dbReference type="NCBI Taxonomy" id="1194695"/>
    <lineage>
        <taxon>Eukaryota</taxon>
        <taxon>Viridiplantae</taxon>
        <taxon>Streptophyta</taxon>
        <taxon>Embryophyta</taxon>
        <taxon>Tracheophyta</taxon>
        <taxon>Spermatophyta</taxon>
        <taxon>Magnoliopsida</taxon>
        <taxon>eudicotyledons</taxon>
        <taxon>Gunneridae</taxon>
        <taxon>Pentapetalae</taxon>
        <taxon>rosids</taxon>
        <taxon>fabids</taxon>
        <taxon>Cucurbitales</taxon>
        <taxon>Cucurbitaceae</taxon>
        <taxon>Benincaseae</taxon>
        <taxon>Cucumis</taxon>
    </lineage>
</organism>
<feature type="compositionally biased region" description="Basic and acidic residues" evidence="8">
    <location>
        <begin position="106"/>
        <end position="130"/>
    </location>
</feature>
<feature type="domain" description="Retrotransposon gag" evidence="10">
    <location>
        <begin position="171"/>
        <end position="260"/>
    </location>
</feature>
<dbReference type="AlphaFoldDB" id="A0A5A7UC53"/>
<dbReference type="Gene3D" id="3.10.10.10">
    <property type="entry name" value="HIV Type 1 Reverse Transcriptase, subunit A, domain 1"/>
    <property type="match status" value="1"/>
</dbReference>
<dbReference type="GO" id="GO:0004519">
    <property type="term" value="F:endonuclease activity"/>
    <property type="evidence" value="ECO:0007669"/>
    <property type="project" value="UniProtKB-KW"/>
</dbReference>
<evidence type="ECO:0000256" key="1">
    <source>
        <dbReference type="ARBA" id="ARBA00022670"/>
    </source>
</evidence>
<evidence type="ECO:0000256" key="6">
    <source>
        <dbReference type="ARBA" id="ARBA00022801"/>
    </source>
</evidence>
<dbReference type="InterPro" id="IPR000477">
    <property type="entry name" value="RT_dom"/>
</dbReference>
<dbReference type="Gene3D" id="2.40.70.10">
    <property type="entry name" value="Acid Proteases"/>
    <property type="match status" value="1"/>
</dbReference>
<evidence type="ECO:0000313" key="12">
    <source>
        <dbReference type="Proteomes" id="UP000321393"/>
    </source>
</evidence>
<dbReference type="Proteomes" id="UP000321393">
    <property type="component" value="Unassembled WGS sequence"/>
</dbReference>
<accession>A0A5A7UC53</accession>
<dbReference type="SUPFAM" id="SSF56672">
    <property type="entry name" value="DNA/RNA polymerases"/>
    <property type="match status" value="1"/>
</dbReference>
<feature type="domain" description="Reverse transcriptase" evidence="9">
    <location>
        <begin position="567"/>
        <end position="653"/>
    </location>
</feature>
<proteinExistence type="predicted"/>
<protein>
    <submittedName>
        <fullName evidence="11">Uncharacterized protein</fullName>
    </submittedName>
</protein>
<dbReference type="FunFam" id="3.10.10.10:FF:000007">
    <property type="entry name" value="Retrovirus-related Pol polyprotein from transposon 17.6-like Protein"/>
    <property type="match status" value="1"/>
</dbReference>
<dbReference type="Gene3D" id="3.30.70.270">
    <property type="match status" value="2"/>
</dbReference>
<keyword evidence="2" id="KW-0808">Transferase</keyword>
<dbReference type="CDD" id="cd00303">
    <property type="entry name" value="retropepsin_like"/>
    <property type="match status" value="1"/>
</dbReference>
<dbReference type="InterPro" id="IPR043128">
    <property type="entry name" value="Rev_trsase/Diguanyl_cyclase"/>
</dbReference>
<dbReference type="InterPro" id="IPR053134">
    <property type="entry name" value="RNA-dir_DNA_polymerase"/>
</dbReference>
<evidence type="ECO:0000259" key="10">
    <source>
        <dbReference type="Pfam" id="PF03732"/>
    </source>
</evidence>
<dbReference type="GO" id="GO:0006508">
    <property type="term" value="P:proteolysis"/>
    <property type="evidence" value="ECO:0007669"/>
    <property type="project" value="UniProtKB-KW"/>
</dbReference>
<dbReference type="Pfam" id="PF08284">
    <property type="entry name" value="RVP_2"/>
    <property type="match status" value="1"/>
</dbReference>
<dbReference type="SUPFAM" id="SSF50630">
    <property type="entry name" value="Acid proteases"/>
    <property type="match status" value="1"/>
</dbReference>
<dbReference type="InterPro" id="IPR021109">
    <property type="entry name" value="Peptidase_aspartic_dom_sf"/>
</dbReference>
<dbReference type="InterPro" id="IPR005162">
    <property type="entry name" value="Retrotrans_gag_dom"/>
</dbReference>
<dbReference type="Pfam" id="PF03732">
    <property type="entry name" value="Retrotrans_gag"/>
    <property type="match status" value="1"/>
</dbReference>
<dbReference type="Pfam" id="PF00078">
    <property type="entry name" value="RVT_1"/>
    <property type="match status" value="1"/>
</dbReference>
<evidence type="ECO:0000256" key="5">
    <source>
        <dbReference type="ARBA" id="ARBA00022759"/>
    </source>
</evidence>
<dbReference type="GO" id="GO:0008233">
    <property type="term" value="F:peptidase activity"/>
    <property type="evidence" value="ECO:0007669"/>
    <property type="project" value="UniProtKB-KW"/>
</dbReference>
<feature type="region of interest" description="Disordered" evidence="8">
    <location>
        <begin position="66"/>
        <end position="130"/>
    </location>
</feature>